<accession>A0AA37C1P5</accession>
<protein>
    <recommendedName>
        <fullName evidence="5">DUF3592 domain-containing protein</fullName>
    </recommendedName>
</protein>
<organism evidence="3 4">
    <name type="scientific">Streptomyces albidoflavus</name>
    <dbReference type="NCBI Taxonomy" id="1886"/>
    <lineage>
        <taxon>Bacteria</taxon>
        <taxon>Bacillati</taxon>
        <taxon>Actinomycetota</taxon>
        <taxon>Actinomycetes</taxon>
        <taxon>Kitasatosporales</taxon>
        <taxon>Streptomycetaceae</taxon>
        <taxon>Streptomyces</taxon>
        <taxon>Streptomyces albidoflavus group</taxon>
    </lineage>
</organism>
<feature type="transmembrane region" description="Helical" evidence="2">
    <location>
        <begin position="46"/>
        <end position="64"/>
    </location>
</feature>
<keyword evidence="2" id="KW-0812">Transmembrane</keyword>
<evidence type="ECO:0000313" key="4">
    <source>
        <dbReference type="Proteomes" id="UP001051844"/>
    </source>
</evidence>
<feature type="transmembrane region" description="Helical" evidence="2">
    <location>
        <begin position="76"/>
        <end position="94"/>
    </location>
</feature>
<feature type="transmembrane region" description="Helical" evidence="2">
    <location>
        <begin position="20"/>
        <end position="40"/>
    </location>
</feature>
<dbReference type="Proteomes" id="UP001051844">
    <property type="component" value="Unassembled WGS sequence"/>
</dbReference>
<evidence type="ECO:0008006" key="5">
    <source>
        <dbReference type="Google" id="ProtNLM"/>
    </source>
</evidence>
<keyword evidence="2" id="KW-1133">Transmembrane helix</keyword>
<evidence type="ECO:0000256" key="2">
    <source>
        <dbReference type="SAM" id="Phobius"/>
    </source>
</evidence>
<evidence type="ECO:0000256" key="1">
    <source>
        <dbReference type="SAM" id="MobiDB-lite"/>
    </source>
</evidence>
<keyword evidence="2" id="KW-0472">Membrane</keyword>
<name>A0AA37C1P5_9ACTN</name>
<proteinExistence type="predicted"/>
<feature type="region of interest" description="Disordered" evidence="1">
    <location>
        <begin position="205"/>
        <end position="236"/>
    </location>
</feature>
<comment type="caution">
    <text evidence="3">The sequence shown here is derived from an EMBL/GenBank/DDBJ whole genome shotgun (WGS) entry which is preliminary data.</text>
</comment>
<dbReference type="EMBL" id="BNDZ01000005">
    <property type="protein sequence ID" value="GHI47713.1"/>
    <property type="molecule type" value="Genomic_DNA"/>
</dbReference>
<dbReference type="RefSeq" id="WP_129826681.1">
    <property type="nucleotide sequence ID" value="NZ_BNDZ01000005.1"/>
</dbReference>
<sequence length="302" mass="32837">MSGVAEKEHEARERRVRHPLLLAGGIGCYVLAAITGIFLLTDDYGPGLLVPAWTVHAVLLALLVRKLGAVESSAYAALFIVLTSLMCVMVADLAREDLTLQQRGEKVTATVVKVWRDPAQGRKARDYHYALERREGGEVQGPPLTTPSGLYAVGQEITVIEDPEGELKPRTPGQADATGDALGAGAFALAALAAVGWMAWRGSDAARRRDARKRPGASARAYGTLTGDRSTPREQEEKLREALRSFPTDRRGYIKVSPESYPGLTHQRAARIAWETGLRAEAVGNRGSWRFGETVVEEVPRE</sequence>
<feature type="transmembrane region" description="Helical" evidence="2">
    <location>
        <begin position="181"/>
        <end position="200"/>
    </location>
</feature>
<reference evidence="3" key="1">
    <citation type="submission" date="2022-09" db="EMBL/GenBank/DDBJ databases">
        <title>Whole genome shotgun sequence of Streptomyces albidoflavus NBRC 12854.</title>
        <authorList>
            <person name="Komaki H."/>
            <person name="Tamura T."/>
        </authorList>
    </citation>
    <scope>NUCLEOTIDE SEQUENCE</scope>
    <source>
        <strain evidence="3">NBRC 12854</strain>
    </source>
</reference>
<dbReference type="PROSITE" id="PS51257">
    <property type="entry name" value="PROKAR_LIPOPROTEIN"/>
    <property type="match status" value="1"/>
</dbReference>
<gene>
    <name evidence="3" type="ORF">ScoT_38870</name>
</gene>
<evidence type="ECO:0000313" key="3">
    <source>
        <dbReference type="EMBL" id="GHI47713.1"/>
    </source>
</evidence>
<dbReference type="AlphaFoldDB" id="A0AA37C1P5"/>